<dbReference type="STRING" id="1301098.PKB_5044"/>
<name>A0A024HP97_PSEKB</name>
<keyword evidence="2" id="KW-1185">Reference proteome</keyword>
<organism evidence="1 2">
    <name type="scientific">Pseudomonas knackmussii (strain DSM 6978 / CCUG 54928 / LMG 23759 / B13)</name>
    <dbReference type="NCBI Taxonomy" id="1301098"/>
    <lineage>
        <taxon>Bacteria</taxon>
        <taxon>Pseudomonadati</taxon>
        <taxon>Pseudomonadota</taxon>
        <taxon>Gammaproteobacteria</taxon>
        <taxon>Pseudomonadales</taxon>
        <taxon>Pseudomonadaceae</taxon>
        <taxon>Pseudomonas</taxon>
    </lineage>
</organism>
<accession>A0A024HP97</accession>
<sequence>MTQQIAALRQGIRAERELTSHLWTVLNEMRLHNQLPGWAVDAIDGSSQQMSEIHTRRKQVDSALFGLVPGLKADVERTDLERELEWRRIEHDVKAELGGCHG</sequence>
<reference evidence="1 2" key="2">
    <citation type="submission" date="2014-05" db="EMBL/GenBank/DDBJ databases">
        <title>Genome sequence of the 3-chlorobenzoate degrading bacterium Pseudomonas knackmussii B13 shows multiple evidence for horizontal gene transfer.</title>
        <authorList>
            <person name="Miyazaki R."/>
            <person name="Bertelli C."/>
            <person name="Falquet L."/>
            <person name="Robinson-Rechavi M."/>
            <person name="Gharib W."/>
            <person name="Roy S."/>
            <person name="Van der Meer J.R."/>
        </authorList>
    </citation>
    <scope>NUCLEOTIDE SEQUENCE [LARGE SCALE GENOMIC DNA]</scope>
    <source>
        <strain evidence="1 2">B13</strain>
    </source>
</reference>
<dbReference type="RefSeq" id="WP_084166722.1">
    <property type="nucleotide sequence ID" value="NZ_HG322950.1"/>
</dbReference>
<proteinExistence type="predicted"/>
<dbReference type="HOGENOM" id="CLU_2275004_0_0_6"/>
<dbReference type="AlphaFoldDB" id="A0A024HP97"/>
<gene>
    <name evidence="1" type="ORF">PKB_5044</name>
</gene>
<evidence type="ECO:0000313" key="1">
    <source>
        <dbReference type="EMBL" id="CDF86357.1"/>
    </source>
</evidence>
<protein>
    <submittedName>
        <fullName evidence="1">Uncharacterized protein</fullName>
    </submittedName>
</protein>
<dbReference type="KEGG" id="pkc:PKB_5044"/>
<dbReference type="OrthoDB" id="6911520at2"/>
<reference evidence="1 2" key="1">
    <citation type="submission" date="2013-03" db="EMBL/GenBank/DDBJ databases">
        <authorList>
            <person name="Linke B."/>
        </authorList>
    </citation>
    <scope>NUCLEOTIDE SEQUENCE [LARGE SCALE GENOMIC DNA]</scope>
    <source>
        <strain evidence="1 2">B13</strain>
    </source>
</reference>
<dbReference type="EMBL" id="HG322950">
    <property type="protein sequence ID" value="CDF86357.1"/>
    <property type="molecule type" value="Genomic_DNA"/>
</dbReference>
<evidence type="ECO:0000313" key="2">
    <source>
        <dbReference type="Proteomes" id="UP000025241"/>
    </source>
</evidence>
<dbReference type="Proteomes" id="UP000025241">
    <property type="component" value="Chromosome I"/>
</dbReference>